<dbReference type="PROSITE" id="PS00086">
    <property type="entry name" value="CYTOCHROME_P450"/>
    <property type="match status" value="1"/>
</dbReference>
<dbReference type="GO" id="GO:0004497">
    <property type="term" value="F:monooxygenase activity"/>
    <property type="evidence" value="ECO:0007669"/>
    <property type="project" value="UniProtKB-KW"/>
</dbReference>
<dbReference type="InterPro" id="IPR001128">
    <property type="entry name" value="Cyt_P450"/>
</dbReference>
<reference evidence="7" key="1">
    <citation type="journal article" date="2020" name="bioRxiv">
        <title>Comparative genomics of Chlamydomonas.</title>
        <authorList>
            <person name="Craig R.J."/>
            <person name="Hasan A.R."/>
            <person name="Ness R.W."/>
            <person name="Keightley P.D."/>
        </authorList>
    </citation>
    <scope>NUCLEOTIDE SEQUENCE</scope>
    <source>
        <strain evidence="7">CCAP 11/173</strain>
    </source>
</reference>
<dbReference type="InterPro" id="IPR017972">
    <property type="entry name" value="Cyt_P450_CS"/>
</dbReference>
<evidence type="ECO:0000256" key="2">
    <source>
        <dbReference type="ARBA" id="ARBA00023004"/>
    </source>
</evidence>
<dbReference type="InterPro" id="IPR002401">
    <property type="entry name" value="Cyt_P450_E_grp-I"/>
</dbReference>
<keyword evidence="4" id="KW-0560">Oxidoreductase</keyword>
<dbReference type="EMBL" id="JAEHOD010000038">
    <property type="protein sequence ID" value="KAG2440481.1"/>
    <property type="molecule type" value="Genomic_DNA"/>
</dbReference>
<sequence>MYTPLWEFCRHKYIVYTEGVSASGRLKFHLLCGSVLVSHPRQWDTPETLTMVEGKNVVTVQDDEWSDVEQVYRRLEDNSGLAEAIAAENRKYYQLLSADGISCYALELLKCYSEAMMYTPPELLVGLLAVLLGTLLLLRSPRKRLSPRFRFPMLGDTIQMAKRPSAFLFSRYKEFGPVFTLDLMGSIYYVIADLEAQRRYLYRTEGADAAIPIKAFKMLTEVPSPNSDRVNHPIWRKVTMAAVGPQALQTLFPPVLRVVQSHVDSWGALAAAHQQGEQQAQQGIQVPIYQSARRLGLALSVDVLAGVELPATVDRGQFKQQMEMWMDGLFGLPLAFPGSKFARALAAKDWLLARIMPAIREVHQEFTREWDAASGDMGTMAERMIRQLDRQAAESVAGGGGGDGQAAAEGGGSSASSRTGSADGSSLRAAGAGGCDVAGGGGAAQQQAKEKELLHTLGRLPQAGVLGFFAGKFTGLRESAFAVLQTAAAAADTTRVTLLSTLALVAMSLRVQEEIFAEQQRVIAEFGAELSYKAVSNMPYTEAVVKETLRLLPPAAGGMRVLTEPLQVGDVVTVPKGALILSYSNLMHCIDPALWDGNTAVDEPAHMDWRNNFEGAFRPERWLSEETRPKYYYAFGVGKHSCVGAQLVYMEVKIMLALLVRKFRMRLQTPDMLSRATWLPFLAPAAGTDTMILEAR</sequence>
<dbReference type="PRINTS" id="PR00385">
    <property type="entry name" value="P450"/>
</dbReference>
<comment type="similarity">
    <text evidence="4">Belongs to the cytochrome P450 family.</text>
</comment>
<evidence type="ECO:0000259" key="6">
    <source>
        <dbReference type="Pfam" id="PF05686"/>
    </source>
</evidence>
<keyword evidence="8" id="KW-1185">Reference proteome</keyword>
<organism evidence="7 8">
    <name type="scientific">Chlamydomonas schloesseri</name>
    <dbReference type="NCBI Taxonomy" id="2026947"/>
    <lineage>
        <taxon>Eukaryota</taxon>
        <taxon>Viridiplantae</taxon>
        <taxon>Chlorophyta</taxon>
        <taxon>core chlorophytes</taxon>
        <taxon>Chlorophyceae</taxon>
        <taxon>CS clade</taxon>
        <taxon>Chlamydomonadales</taxon>
        <taxon>Chlamydomonadaceae</taxon>
        <taxon>Chlamydomonas</taxon>
    </lineage>
</organism>
<protein>
    <recommendedName>
        <fullName evidence="6">Glycosyl transferase CAP10 domain-containing protein</fullName>
    </recommendedName>
</protein>
<dbReference type="GO" id="GO:0020037">
    <property type="term" value="F:heme binding"/>
    <property type="evidence" value="ECO:0007669"/>
    <property type="project" value="InterPro"/>
</dbReference>
<feature type="binding site" description="axial binding residue" evidence="3">
    <location>
        <position position="642"/>
    </location>
    <ligand>
        <name>heme</name>
        <dbReference type="ChEBI" id="CHEBI:30413"/>
    </ligand>
    <ligandPart>
        <name>Fe</name>
        <dbReference type="ChEBI" id="CHEBI:18248"/>
    </ligandPart>
</feature>
<dbReference type="GO" id="GO:0005506">
    <property type="term" value="F:iron ion binding"/>
    <property type="evidence" value="ECO:0007669"/>
    <property type="project" value="InterPro"/>
</dbReference>
<keyword evidence="1 3" id="KW-0479">Metal-binding</keyword>
<gene>
    <name evidence="7" type="ORF">HYH02_010360</name>
</gene>
<proteinExistence type="inferred from homology"/>
<dbReference type="GO" id="GO:0016125">
    <property type="term" value="P:sterol metabolic process"/>
    <property type="evidence" value="ECO:0007669"/>
    <property type="project" value="TreeGrafter"/>
</dbReference>
<evidence type="ECO:0000256" key="1">
    <source>
        <dbReference type="ARBA" id="ARBA00022723"/>
    </source>
</evidence>
<feature type="compositionally biased region" description="Low complexity" evidence="5">
    <location>
        <begin position="414"/>
        <end position="427"/>
    </location>
</feature>
<dbReference type="Pfam" id="PF00067">
    <property type="entry name" value="p450"/>
    <property type="match status" value="1"/>
</dbReference>
<evidence type="ECO:0000256" key="4">
    <source>
        <dbReference type="RuleBase" id="RU000461"/>
    </source>
</evidence>
<name>A0A835TKW9_9CHLO</name>
<feature type="region of interest" description="Disordered" evidence="5">
    <location>
        <begin position="392"/>
        <end position="427"/>
    </location>
</feature>
<feature type="domain" description="Glycosyl transferase CAP10" evidence="6">
    <location>
        <begin position="4"/>
        <end position="120"/>
    </location>
</feature>
<comment type="caution">
    <text evidence="7">The sequence shown here is derived from an EMBL/GenBank/DDBJ whole genome shotgun (WGS) entry which is preliminary data.</text>
</comment>
<evidence type="ECO:0000256" key="3">
    <source>
        <dbReference type="PIRSR" id="PIRSR602401-1"/>
    </source>
</evidence>
<keyword evidence="4" id="KW-0503">Monooxygenase</keyword>
<dbReference type="InterPro" id="IPR036396">
    <property type="entry name" value="Cyt_P450_sf"/>
</dbReference>
<keyword evidence="2 3" id="KW-0408">Iron</keyword>
<dbReference type="PRINTS" id="PR00463">
    <property type="entry name" value="EP450I"/>
</dbReference>
<evidence type="ECO:0000313" key="7">
    <source>
        <dbReference type="EMBL" id="KAG2440481.1"/>
    </source>
</evidence>
<dbReference type="Gene3D" id="1.10.630.10">
    <property type="entry name" value="Cytochrome P450"/>
    <property type="match status" value="2"/>
</dbReference>
<evidence type="ECO:0000256" key="5">
    <source>
        <dbReference type="SAM" id="MobiDB-lite"/>
    </source>
</evidence>
<dbReference type="OrthoDB" id="442633at2759"/>
<comment type="cofactor">
    <cofactor evidence="3">
        <name>heme</name>
        <dbReference type="ChEBI" id="CHEBI:30413"/>
    </cofactor>
</comment>
<dbReference type="PANTHER" id="PTHR24286">
    <property type="entry name" value="CYTOCHROME P450 26"/>
    <property type="match status" value="1"/>
</dbReference>
<dbReference type="InterPro" id="IPR006598">
    <property type="entry name" value="CAP10"/>
</dbReference>
<feature type="compositionally biased region" description="Gly residues" evidence="5">
    <location>
        <begin position="397"/>
        <end position="413"/>
    </location>
</feature>
<dbReference type="SUPFAM" id="SSF48264">
    <property type="entry name" value="Cytochrome P450"/>
    <property type="match status" value="1"/>
</dbReference>
<keyword evidence="3 4" id="KW-0349">Heme</keyword>
<evidence type="ECO:0000313" key="8">
    <source>
        <dbReference type="Proteomes" id="UP000613740"/>
    </source>
</evidence>
<dbReference type="GO" id="GO:0016705">
    <property type="term" value="F:oxidoreductase activity, acting on paired donors, with incorporation or reduction of molecular oxygen"/>
    <property type="evidence" value="ECO:0007669"/>
    <property type="project" value="InterPro"/>
</dbReference>
<dbReference type="Pfam" id="PF05686">
    <property type="entry name" value="Glyco_transf_90"/>
    <property type="match status" value="1"/>
</dbReference>
<dbReference type="AlphaFoldDB" id="A0A835TKW9"/>
<dbReference type="PANTHER" id="PTHR24286:SF380">
    <property type="entry name" value="PH DOMAIN-CONTAINING PROTEIN"/>
    <property type="match status" value="1"/>
</dbReference>
<accession>A0A835TKW9</accession>
<dbReference type="Proteomes" id="UP000613740">
    <property type="component" value="Unassembled WGS sequence"/>
</dbReference>